<evidence type="ECO:0000313" key="2">
    <source>
        <dbReference type="EMBL" id="WVZ79708.1"/>
    </source>
</evidence>
<keyword evidence="3" id="KW-1185">Reference proteome</keyword>
<organism evidence="2 3">
    <name type="scientific">Paspalum notatum var. saurae</name>
    <dbReference type="NCBI Taxonomy" id="547442"/>
    <lineage>
        <taxon>Eukaryota</taxon>
        <taxon>Viridiplantae</taxon>
        <taxon>Streptophyta</taxon>
        <taxon>Embryophyta</taxon>
        <taxon>Tracheophyta</taxon>
        <taxon>Spermatophyta</taxon>
        <taxon>Magnoliopsida</taxon>
        <taxon>Liliopsida</taxon>
        <taxon>Poales</taxon>
        <taxon>Poaceae</taxon>
        <taxon>PACMAD clade</taxon>
        <taxon>Panicoideae</taxon>
        <taxon>Andropogonodae</taxon>
        <taxon>Paspaleae</taxon>
        <taxon>Paspalinae</taxon>
        <taxon>Paspalum</taxon>
    </lineage>
</organism>
<sequence length="88" mass="9797">MATPAPSGSRAFLVCSDHLARRYHGETSPRGQGHLRRPTRLQDPPHRRQYRAGNAGCHAASPPGRRKKKEGEFSPKPPAILHFYDIST</sequence>
<reference evidence="2 3" key="1">
    <citation type="submission" date="2024-02" db="EMBL/GenBank/DDBJ databases">
        <title>High-quality chromosome-scale genome assembly of Pensacola bahiagrass (Paspalum notatum Flugge var. saurae).</title>
        <authorList>
            <person name="Vega J.M."/>
            <person name="Podio M."/>
            <person name="Orjuela J."/>
            <person name="Siena L.A."/>
            <person name="Pessino S.C."/>
            <person name="Combes M.C."/>
            <person name="Mariac C."/>
            <person name="Albertini E."/>
            <person name="Pupilli F."/>
            <person name="Ortiz J.P.A."/>
            <person name="Leblanc O."/>
        </authorList>
    </citation>
    <scope>NUCLEOTIDE SEQUENCE [LARGE SCALE GENOMIC DNA]</scope>
    <source>
        <strain evidence="2">R1</strain>
        <tissue evidence="2">Leaf</tissue>
    </source>
</reference>
<name>A0AAQ3WZA4_PASNO</name>
<dbReference type="EMBL" id="CP144750">
    <property type="protein sequence ID" value="WVZ79708.1"/>
    <property type="molecule type" value="Genomic_DNA"/>
</dbReference>
<accession>A0AAQ3WZA4</accession>
<gene>
    <name evidence="2" type="ORF">U9M48_027259</name>
</gene>
<protein>
    <submittedName>
        <fullName evidence="2">Uncharacterized protein</fullName>
    </submittedName>
</protein>
<dbReference type="AlphaFoldDB" id="A0AAQ3WZA4"/>
<evidence type="ECO:0000313" key="3">
    <source>
        <dbReference type="Proteomes" id="UP001341281"/>
    </source>
</evidence>
<evidence type="ECO:0000256" key="1">
    <source>
        <dbReference type="SAM" id="MobiDB-lite"/>
    </source>
</evidence>
<dbReference type="Proteomes" id="UP001341281">
    <property type="component" value="Chromosome 06"/>
</dbReference>
<feature type="region of interest" description="Disordered" evidence="1">
    <location>
        <begin position="23"/>
        <end position="88"/>
    </location>
</feature>
<proteinExistence type="predicted"/>